<protein>
    <recommendedName>
        <fullName evidence="2">TfoX N-terminal domain-containing protein</fullName>
    </recommendedName>
</protein>
<dbReference type="Gene3D" id="3.30.1460.30">
    <property type="entry name" value="YgaC/TfoX-N like chaperone"/>
    <property type="match status" value="1"/>
</dbReference>
<proteinExistence type="predicted"/>
<dbReference type="EMBL" id="BAABDC010000001">
    <property type="protein sequence ID" value="GAA3693229.1"/>
    <property type="molecule type" value="Genomic_DNA"/>
</dbReference>
<accession>A0ABP7CSL7</accession>
<reference evidence="4" key="1">
    <citation type="journal article" date="2019" name="Int. J. Syst. Evol. Microbiol.">
        <title>The Global Catalogue of Microorganisms (GCM) 10K type strain sequencing project: providing services to taxonomists for standard genome sequencing and annotation.</title>
        <authorList>
            <consortium name="The Broad Institute Genomics Platform"/>
            <consortium name="The Broad Institute Genome Sequencing Center for Infectious Disease"/>
            <person name="Wu L."/>
            <person name="Ma J."/>
        </authorList>
    </citation>
    <scope>NUCLEOTIDE SEQUENCE [LARGE SCALE GENOMIC DNA]</scope>
    <source>
        <strain evidence="4">JCM 17125</strain>
    </source>
</reference>
<keyword evidence="4" id="KW-1185">Reference proteome</keyword>
<evidence type="ECO:0000259" key="2">
    <source>
        <dbReference type="Pfam" id="PF04993"/>
    </source>
</evidence>
<organism evidence="3 4">
    <name type="scientific">Terrabacter ginsenosidimutans</name>
    <dbReference type="NCBI Taxonomy" id="490575"/>
    <lineage>
        <taxon>Bacteria</taxon>
        <taxon>Bacillati</taxon>
        <taxon>Actinomycetota</taxon>
        <taxon>Actinomycetes</taxon>
        <taxon>Micrococcales</taxon>
        <taxon>Intrasporangiaceae</taxon>
        <taxon>Terrabacter</taxon>
    </lineage>
</organism>
<name>A0ABP7CSL7_9MICO</name>
<sequence length="120" mass="12684">MQMPQHSDEAKAHFRSLVKDAPGVEVKPMFGSLGAFVNGNMFAGLFGPNVGVKLDAAGLEELGALPGSGPFGPQGRPMGGYLSLPPELDDTEQSAWLDRARDHVATLPPKVGKPKPKPRP</sequence>
<dbReference type="SUPFAM" id="SSF159894">
    <property type="entry name" value="YgaC/TfoX-N like"/>
    <property type="match status" value="1"/>
</dbReference>
<dbReference type="Proteomes" id="UP001501468">
    <property type="component" value="Unassembled WGS sequence"/>
</dbReference>
<evidence type="ECO:0000313" key="4">
    <source>
        <dbReference type="Proteomes" id="UP001501468"/>
    </source>
</evidence>
<evidence type="ECO:0000313" key="3">
    <source>
        <dbReference type="EMBL" id="GAA3693229.1"/>
    </source>
</evidence>
<feature type="domain" description="TfoX N-terminal" evidence="2">
    <location>
        <begin position="17"/>
        <end position="101"/>
    </location>
</feature>
<dbReference type="Pfam" id="PF04993">
    <property type="entry name" value="TfoX_N"/>
    <property type="match status" value="1"/>
</dbReference>
<dbReference type="InterPro" id="IPR007076">
    <property type="entry name" value="TfoX_N"/>
</dbReference>
<feature type="region of interest" description="Disordered" evidence="1">
    <location>
        <begin position="67"/>
        <end position="120"/>
    </location>
</feature>
<gene>
    <name evidence="3" type="ORF">GCM10022399_07040</name>
</gene>
<evidence type="ECO:0000256" key="1">
    <source>
        <dbReference type="SAM" id="MobiDB-lite"/>
    </source>
</evidence>
<dbReference type="RefSeq" id="WP_344941569.1">
    <property type="nucleotide sequence ID" value="NZ_BAABDC010000001.1"/>
</dbReference>
<comment type="caution">
    <text evidence="3">The sequence shown here is derived from an EMBL/GenBank/DDBJ whole genome shotgun (WGS) entry which is preliminary data.</text>
</comment>